<dbReference type="PANTHER" id="PTHR45623">
    <property type="entry name" value="CHROMODOMAIN-HELICASE-DNA-BINDING PROTEIN 3-RELATED-RELATED"/>
    <property type="match status" value="1"/>
</dbReference>
<dbReference type="STRING" id="121845.A0A3Q0JJY7"/>
<comment type="subcellular location">
    <subcellularLocation>
        <location evidence="1">Nucleus</location>
    </subcellularLocation>
</comment>
<dbReference type="SMART" id="SM00487">
    <property type="entry name" value="DEXDc"/>
    <property type="match status" value="1"/>
</dbReference>
<dbReference type="InterPro" id="IPR040793">
    <property type="entry name" value="CDH1_2_SANT_HL1"/>
</dbReference>
<evidence type="ECO:0000256" key="1">
    <source>
        <dbReference type="ARBA" id="ARBA00004123"/>
    </source>
</evidence>
<feature type="compositionally biased region" description="Basic and acidic residues" evidence="4">
    <location>
        <begin position="319"/>
        <end position="334"/>
    </location>
</feature>
<sequence>MIELKKCCNHAFLTKRDESEPNRNTEDYLKTLIRGSGKLVLLDKLLVRLRETGHRVLIFSQMVRMLDILAEYLQLRHFTFQRLDGSIKVSQIRDYEWCFASSKRLKFNAILTTYEILLKDKSFLGTISWAVLMVDEAHRLKNDDSLLYKALFEFKTNHRLLITGTPLQNSLKELWALLHFIMPHKFDSWEDFEKEHDNAANKGYTKLHKQLEPFILRRVKKDVEKSLPAKVEQILRVEMTGLQKQYYKWILTKKNSEQINKTLALYKDPAIIPNSDELLSAFKVASFATNTDEELTTDLKDPGENEEESKDWDEIIPETLRKKVEEEEKAKEMEDLYLPPRSRKTLQQVNQSDEEGEGRRGRKRRGGEEKEEGSGDSSYDEDESDEERPKIYSFTDVEIRRFVKSFKKFPAPLKRLEAVACDAELQEKPLADLKKLGETLQERCRKSMEESQAAQGQKENDNHNEDSNLSGSVIIFDSDWNPQNDLQAQARAHRIGQKNQVNIYRLVTAESVEEDIVERAKRKMVLDHLVIQRMDTTGRTVLDKKAPNQATPFNKDELTAILKFGAERLFNNPEDEAGDEDPICDIDEILRRAELRDEAPATVGEY</sequence>
<dbReference type="InterPro" id="IPR038718">
    <property type="entry name" value="SNF2-like_sf"/>
</dbReference>
<dbReference type="InterPro" id="IPR027417">
    <property type="entry name" value="P-loop_NTPase"/>
</dbReference>
<dbReference type="PANTHER" id="PTHR45623:SF14">
    <property type="entry name" value="CHROMODOMAIN-HELICASE-DNA-BINDING PROTEIN 1"/>
    <property type="match status" value="1"/>
</dbReference>
<dbReference type="SUPFAM" id="SSF52540">
    <property type="entry name" value="P-loop containing nucleoside triphosphate hydrolases"/>
    <property type="match status" value="2"/>
</dbReference>
<evidence type="ECO:0000256" key="4">
    <source>
        <dbReference type="SAM" id="MobiDB-lite"/>
    </source>
</evidence>
<dbReference type="GO" id="GO:0000785">
    <property type="term" value="C:chromatin"/>
    <property type="evidence" value="ECO:0007669"/>
    <property type="project" value="TreeGrafter"/>
</dbReference>
<evidence type="ECO:0000256" key="3">
    <source>
        <dbReference type="ARBA" id="ARBA00023242"/>
    </source>
</evidence>
<dbReference type="GO" id="GO:0016887">
    <property type="term" value="F:ATP hydrolysis activity"/>
    <property type="evidence" value="ECO:0007669"/>
    <property type="project" value="TreeGrafter"/>
</dbReference>
<dbReference type="GO" id="GO:0003682">
    <property type="term" value="F:chromatin binding"/>
    <property type="evidence" value="ECO:0007669"/>
    <property type="project" value="TreeGrafter"/>
</dbReference>
<organism evidence="6 7">
    <name type="scientific">Diaphorina citri</name>
    <name type="common">Asian citrus psyllid</name>
    <dbReference type="NCBI Taxonomy" id="121845"/>
    <lineage>
        <taxon>Eukaryota</taxon>
        <taxon>Metazoa</taxon>
        <taxon>Ecdysozoa</taxon>
        <taxon>Arthropoda</taxon>
        <taxon>Hexapoda</taxon>
        <taxon>Insecta</taxon>
        <taxon>Pterygota</taxon>
        <taxon>Neoptera</taxon>
        <taxon>Paraneoptera</taxon>
        <taxon>Hemiptera</taxon>
        <taxon>Sternorrhyncha</taxon>
        <taxon>Psylloidea</taxon>
        <taxon>Psyllidae</taxon>
        <taxon>Diaphorininae</taxon>
        <taxon>Diaphorina</taxon>
    </lineage>
</organism>
<dbReference type="Pfam" id="PF18375">
    <property type="entry name" value="CDH1_2_SANT_HL1"/>
    <property type="match status" value="1"/>
</dbReference>
<dbReference type="Gene3D" id="3.40.50.10810">
    <property type="entry name" value="Tandem AAA-ATPase domain"/>
    <property type="match status" value="1"/>
</dbReference>
<keyword evidence="6" id="KW-1185">Reference proteome</keyword>
<reference evidence="7" key="1">
    <citation type="submission" date="2025-08" db="UniProtKB">
        <authorList>
            <consortium name="RefSeq"/>
        </authorList>
    </citation>
    <scope>IDENTIFICATION</scope>
</reference>
<feature type="domain" description="Helicase ATP-binding" evidence="5">
    <location>
        <begin position="19"/>
        <end position="184"/>
    </location>
</feature>
<gene>
    <name evidence="7" type="primary">LOC103520074</name>
</gene>
<dbReference type="Gene3D" id="3.40.50.300">
    <property type="entry name" value="P-loop containing nucleotide triphosphate hydrolases"/>
    <property type="match status" value="3"/>
</dbReference>
<dbReference type="PROSITE" id="PS00690">
    <property type="entry name" value="DEAH_ATP_HELICASE"/>
    <property type="match status" value="1"/>
</dbReference>
<dbReference type="KEGG" id="dci:103520074"/>
<evidence type="ECO:0000313" key="7">
    <source>
        <dbReference type="RefSeq" id="XP_026687135.1"/>
    </source>
</evidence>
<feature type="compositionally biased region" description="Acidic residues" evidence="4">
    <location>
        <begin position="304"/>
        <end position="316"/>
    </location>
</feature>
<dbReference type="InterPro" id="IPR002464">
    <property type="entry name" value="DNA/RNA_helicase_DEAH_CS"/>
</dbReference>
<dbReference type="GO" id="GO:0140658">
    <property type="term" value="F:ATP-dependent chromatin remodeler activity"/>
    <property type="evidence" value="ECO:0007669"/>
    <property type="project" value="TreeGrafter"/>
</dbReference>
<dbReference type="InterPro" id="IPR049730">
    <property type="entry name" value="SNF2/RAD54-like_C"/>
</dbReference>
<dbReference type="PROSITE" id="PS51192">
    <property type="entry name" value="HELICASE_ATP_BIND_1"/>
    <property type="match status" value="1"/>
</dbReference>
<dbReference type="Proteomes" id="UP000079169">
    <property type="component" value="Unplaced"/>
</dbReference>
<name>A0A3Q0JJY7_DIACI</name>
<dbReference type="GO" id="GO:0003677">
    <property type="term" value="F:DNA binding"/>
    <property type="evidence" value="ECO:0007669"/>
    <property type="project" value="TreeGrafter"/>
</dbReference>
<dbReference type="GO" id="GO:0005524">
    <property type="term" value="F:ATP binding"/>
    <property type="evidence" value="ECO:0007669"/>
    <property type="project" value="InterPro"/>
</dbReference>
<dbReference type="AlphaFoldDB" id="A0A3Q0JJY7"/>
<feature type="region of interest" description="Disordered" evidence="4">
    <location>
        <begin position="444"/>
        <end position="468"/>
    </location>
</feature>
<dbReference type="GeneID" id="103520074"/>
<accession>A0A3Q0JJY7</accession>
<dbReference type="GO" id="GO:0042393">
    <property type="term" value="F:histone binding"/>
    <property type="evidence" value="ECO:0007669"/>
    <property type="project" value="TreeGrafter"/>
</dbReference>
<dbReference type="PaxDb" id="121845-A0A3Q0JJY7"/>
<evidence type="ECO:0000313" key="6">
    <source>
        <dbReference type="Proteomes" id="UP000079169"/>
    </source>
</evidence>
<dbReference type="CDD" id="cd18793">
    <property type="entry name" value="SF2_C_SNF"/>
    <property type="match status" value="1"/>
</dbReference>
<protein>
    <submittedName>
        <fullName evidence="7">Chromodomain-helicase-DNA-binding protein 1-like</fullName>
    </submittedName>
</protein>
<dbReference type="InterPro" id="IPR000330">
    <property type="entry name" value="SNF2_N"/>
</dbReference>
<keyword evidence="2" id="KW-0378">Hydrolase</keyword>
<dbReference type="GO" id="GO:0005634">
    <property type="term" value="C:nucleus"/>
    <property type="evidence" value="ECO:0007669"/>
    <property type="project" value="UniProtKB-SubCell"/>
</dbReference>
<evidence type="ECO:0000259" key="5">
    <source>
        <dbReference type="PROSITE" id="PS51192"/>
    </source>
</evidence>
<dbReference type="GO" id="GO:0034728">
    <property type="term" value="P:nucleosome organization"/>
    <property type="evidence" value="ECO:0007669"/>
    <property type="project" value="TreeGrafter"/>
</dbReference>
<evidence type="ECO:0000256" key="2">
    <source>
        <dbReference type="ARBA" id="ARBA00022801"/>
    </source>
</evidence>
<dbReference type="RefSeq" id="XP_026687135.1">
    <property type="nucleotide sequence ID" value="XM_026831334.1"/>
</dbReference>
<proteinExistence type="predicted"/>
<keyword evidence="3" id="KW-0539">Nucleus</keyword>
<feature type="region of interest" description="Disordered" evidence="4">
    <location>
        <begin position="293"/>
        <end position="387"/>
    </location>
</feature>
<dbReference type="Pfam" id="PF00176">
    <property type="entry name" value="SNF2-rel_dom"/>
    <property type="match status" value="1"/>
</dbReference>
<dbReference type="InterPro" id="IPR014001">
    <property type="entry name" value="Helicase_ATP-bd"/>
</dbReference>